<dbReference type="AlphaFoldDB" id="A0AAV3ZTA0"/>
<gene>
    <name evidence="1" type="ORF">PoB_002421300</name>
</gene>
<dbReference type="Proteomes" id="UP000735302">
    <property type="component" value="Unassembled WGS sequence"/>
</dbReference>
<dbReference type="EMBL" id="BLXT01002806">
    <property type="protein sequence ID" value="GFN97707.1"/>
    <property type="molecule type" value="Genomic_DNA"/>
</dbReference>
<evidence type="ECO:0000313" key="2">
    <source>
        <dbReference type="Proteomes" id="UP000735302"/>
    </source>
</evidence>
<name>A0AAV3ZTA0_9GAST</name>
<proteinExistence type="predicted"/>
<keyword evidence="2" id="KW-1185">Reference proteome</keyword>
<protein>
    <submittedName>
        <fullName evidence="1">Uncharacterized protein</fullName>
    </submittedName>
</protein>
<reference evidence="1 2" key="1">
    <citation type="journal article" date="2021" name="Elife">
        <title>Chloroplast acquisition without the gene transfer in kleptoplastic sea slugs, Plakobranchus ocellatus.</title>
        <authorList>
            <person name="Maeda T."/>
            <person name="Takahashi S."/>
            <person name="Yoshida T."/>
            <person name="Shimamura S."/>
            <person name="Takaki Y."/>
            <person name="Nagai Y."/>
            <person name="Toyoda A."/>
            <person name="Suzuki Y."/>
            <person name="Arimoto A."/>
            <person name="Ishii H."/>
            <person name="Satoh N."/>
            <person name="Nishiyama T."/>
            <person name="Hasebe M."/>
            <person name="Maruyama T."/>
            <person name="Minagawa J."/>
            <person name="Obokata J."/>
            <person name="Shigenobu S."/>
        </authorList>
    </citation>
    <scope>NUCLEOTIDE SEQUENCE [LARGE SCALE GENOMIC DNA]</scope>
</reference>
<organism evidence="1 2">
    <name type="scientific">Plakobranchus ocellatus</name>
    <dbReference type="NCBI Taxonomy" id="259542"/>
    <lineage>
        <taxon>Eukaryota</taxon>
        <taxon>Metazoa</taxon>
        <taxon>Spiralia</taxon>
        <taxon>Lophotrochozoa</taxon>
        <taxon>Mollusca</taxon>
        <taxon>Gastropoda</taxon>
        <taxon>Heterobranchia</taxon>
        <taxon>Euthyneura</taxon>
        <taxon>Panpulmonata</taxon>
        <taxon>Sacoglossa</taxon>
        <taxon>Placobranchoidea</taxon>
        <taxon>Plakobranchidae</taxon>
        <taxon>Plakobranchus</taxon>
    </lineage>
</organism>
<evidence type="ECO:0000313" key="1">
    <source>
        <dbReference type="EMBL" id="GFN97707.1"/>
    </source>
</evidence>
<sequence length="82" mass="9758">MRCFHKLLNISYKDHITSEKDKGHPTSDRAVHRPLNFCETAGTKMIRPHHPFPRSCQNHSTRFCTGWRKKRQTNNNLEEQKQ</sequence>
<accession>A0AAV3ZTA0</accession>
<comment type="caution">
    <text evidence="1">The sequence shown here is derived from an EMBL/GenBank/DDBJ whole genome shotgun (WGS) entry which is preliminary data.</text>
</comment>